<evidence type="ECO:0008006" key="7">
    <source>
        <dbReference type="Google" id="ProtNLM"/>
    </source>
</evidence>
<dbReference type="Gene3D" id="1.25.40.10">
    <property type="entry name" value="Tetratricopeptide repeat domain"/>
    <property type="match status" value="1"/>
</dbReference>
<organism evidence="5 6">
    <name type="scientific">Geothrix limicola</name>
    <dbReference type="NCBI Taxonomy" id="2927978"/>
    <lineage>
        <taxon>Bacteria</taxon>
        <taxon>Pseudomonadati</taxon>
        <taxon>Acidobacteriota</taxon>
        <taxon>Holophagae</taxon>
        <taxon>Holophagales</taxon>
        <taxon>Holophagaceae</taxon>
        <taxon>Geothrix</taxon>
    </lineage>
</organism>
<evidence type="ECO:0000256" key="4">
    <source>
        <dbReference type="SAM" id="SignalP"/>
    </source>
</evidence>
<evidence type="ECO:0000313" key="5">
    <source>
        <dbReference type="EMBL" id="GLH73214.1"/>
    </source>
</evidence>
<feature type="chain" id="PRO_5046777166" description="Tetratricopeptide repeat protein" evidence="4">
    <location>
        <begin position="17"/>
        <end position="206"/>
    </location>
</feature>
<dbReference type="PANTHER" id="PTHR44943:SF5">
    <property type="entry name" value="BLL7697 PROTEIN"/>
    <property type="match status" value="1"/>
</dbReference>
<dbReference type="PROSITE" id="PS50005">
    <property type="entry name" value="TPR"/>
    <property type="match status" value="2"/>
</dbReference>
<evidence type="ECO:0000256" key="1">
    <source>
        <dbReference type="ARBA" id="ARBA00022737"/>
    </source>
</evidence>
<keyword evidence="2 3" id="KW-0802">TPR repeat</keyword>
<keyword evidence="4" id="KW-0732">Signal</keyword>
<dbReference type="RefSeq" id="WP_285573972.1">
    <property type="nucleotide sequence ID" value="NZ_BSDE01000003.1"/>
</dbReference>
<feature type="signal peptide" evidence="4">
    <location>
        <begin position="1"/>
        <end position="16"/>
    </location>
</feature>
<evidence type="ECO:0000256" key="2">
    <source>
        <dbReference type="ARBA" id="ARBA00022803"/>
    </source>
</evidence>
<reference evidence="5 6" key="1">
    <citation type="journal article" date="2023" name="Antonie Van Leeuwenhoek">
        <title>Mesoterricola silvestris gen. nov., sp. nov., Mesoterricola sediminis sp. nov., Geothrix oryzae sp. nov., Geothrix edaphica sp. nov., Geothrix rubra sp. nov., and Geothrix limicola sp. nov., six novel members of Acidobacteriota isolated from soils.</title>
        <authorList>
            <person name="Itoh H."/>
            <person name="Sugisawa Y."/>
            <person name="Mise K."/>
            <person name="Xu Z."/>
            <person name="Kuniyasu M."/>
            <person name="Ushijima N."/>
            <person name="Kawano K."/>
            <person name="Kobayashi E."/>
            <person name="Shiratori Y."/>
            <person name="Masuda Y."/>
            <person name="Senoo K."/>
        </authorList>
    </citation>
    <scope>NUCLEOTIDE SEQUENCE [LARGE SCALE GENOMIC DNA]</scope>
    <source>
        <strain evidence="5 6">Red804</strain>
    </source>
</reference>
<sequence>MRVSSLVFTLATLSLAAQVPTPVVFDEAFFNGDRRAILEGCADKARALKPKDAKYLAECGRAYLAALDKPKAEAAFKEAETREPKDGQVLRLIAQAWLKHGYKTEALEGYEKILARDPKNKEAVTQAAVDLAEVGLVNEAERYMGVLLALDKDAWERFLAFGRALLVAGQRKKAAVWFARAVALKPNEERLFLEISRTFAETQSVM</sequence>
<name>A0ABQ5QGN8_9BACT</name>
<dbReference type="Proteomes" id="UP001165069">
    <property type="component" value="Unassembled WGS sequence"/>
</dbReference>
<feature type="repeat" description="TPR" evidence="3">
    <location>
        <begin position="87"/>
        <end position="120"/>
    </location>
</feature>
<dbReference type="InterPro" id="IPR011990">
    <property type="entry name" value="TPR-like_helical_dom_sf"/>
</dbReference>
<dbReference type="SMART" id="SM00028">
    <property type="entry name" value="TPR"/>
    <property type="match status" value="3"/>
</dbReference>
<protein>
    <recommendedName>
        <fullName evidence="7">Tetratricopeptide repeat protein</fullName>
    </recommendedName>
</protein>
<evidence type="ECO:0000256" key="3">
    <source>
        <dbReference type="PROSITE-ProRule" id="PRU00339"/>
    </source>
</evidence>
<evidence type="ECO:0000313" key="6">
    <source>
        <dbReference type="Proteomes" id="UP001165069"/>
    </source>
</evidence>
<keyword evidence="6" id="KW-1185">Reference proteome</keyword>
<dbReference type="InterPro" id="IPR051685">
    <property type="entry name" value="Ycf3/AcsC/BcsC/TPR_MFPF"/>
</dbReference>
<dbReference type="PANTHER" id="PTHR44943">
    <property type="entry name" value="CELLULOSE SYNTHASE OPERON PROTEIN C"/>
    <property type="match status" value="1"/>
</dbReference>
<keyword evidence="1" id="KW-0677">Repeat</keyword>
<comment type="caution">
    <text evidence="5">The sequence shown here is derived from an EMBL/GenBank/DDBJ whole genome shotgun (WGS) entry which is preliminary data.</text>
</comment>
<dbReference type="EMBL" id="BSDE01000003">
    <property type="protein sequence ID" value="GLH73214.1"/>
    <property type="molecule type" value="Genomic_DNA"/>
</dbReference>
<proteinExistence type="predicted"/>
<gene>
    <name evidence="5" type="ORF">GETHLI_17160</name>
</gene>
<accession>A0ABQ5QGN8</accession>
<dbReference type="InterPro" id="IPR019734">
    <property type="entry name" value="TPR_rpt"/>
</dbReference>
<dbReference type="SUPFAM" id="SSF48452">
    <property type="entry name" value="TPR-like"/>
    <property type="match status" value="1"/>
</dbReference>
<feature type="repeat" description="TPR" evidence="3">
    <location>
        <begin position="155"/>
        <end position="188"/>
    </location>
</feature>